<dbReference type="FunFam" id="1.20.120.1760:FF:000004">
    <property type="entry name" value="CDP-diacylglycerol--glycerol-3-phosphate 3-phosphatidyltransferase"/>
    <property type="match status" value="1"/>
</dbReference>
<proteinExistence type="inferred from homology"/>
<feature type="transmembrane region" description="Helical" evidence="20">
    <location>
        <begin position="151"/>
        <end position="170"/>
    </location>
</feature>
<evidence type="ECO:0000256" key="15">
    <source>
        <dbReference type="ARBA" id="ARBA00023209"/>
    </source>
</evidence>
<dbReference type="NCBIfam" id="TIGR00560">
    <property type="entry name" value="pgsA"/>
    <property type="match status" value="1"/>
</dbReference>
<feature type="transmembrane region" description="Helical" evidence="20">
    <location>
        <begin position="72"/>
        <end position="97"/>
    </location>
</feature>
<evidence type="ECO:0000256" key="16">
    <source>
        <dbReference type="ARBA" id="ARBA00023264"/>
    </source>
</evidence>
<evidence type="ECO:0000256" key="19">
    <source>
        <dbReference type="RuleBase" id="RU003750"/>
    </source>
</evidence>
<dbReference type="PANTHER" id="PTHR14269">
    <property type="entry name" value="CDP-DIACYLGLYCEROL--GLYCEROL-3-PHOSPHATE 3-PHOSPHATIDYLTRANSFERASE-RELATED"/>
    <property type="match status" value="1"/>
</dbReference>
<accession>A0A2M7T7C3</accession>
<evidence type="ECO:0000256" key="1">
    <source>
        <dbReference type="ARBA" id="ARBA00003973"/>
    </source>
</evidence>
<protein>
    <recommendedName>
        <fullName evidence="7 18">CDP-diacylglycerol--glycerol-3-phosphate 3-phosphatidyltransferase</fullName>
        <ecNumber evidence="6 18">2.7.8.5</ecNumber>
    </recommendedName>
</protein>
<evidence type="ECO:0000256" key="11">
    <source>
        <dbReference type="ARBA" id="ARBA00022692"/>
    </source>
</evidence>
<evidence type="ECO:0000256" key="2">
    <source>
        <dbReference type="ARBA" id="ARBA00004651"/>
    </source>
</evidence>
<evidence type="ECO:0000313" key="21">
    <source>
        <dbReference type="EMBL" id="PIZ37814.1"/>
    </source>
</evidence>
<evidence type="ECO:0000256" key="10">
    <source>
        <dbReference type="ARBA" id="ARBA00022679"/>
    </source>
</evidence>
<evidence type="ECO:0000256" key="7">
    <source>
        <dbReference type="ARBA" id="ARBA00014944"/>
    </source>
</evidence>
<dbReference type="UniPathway" id="UPA00085"/>
<feature type="transmembrane region" description="Helical" evidence="20">
    <location>
        <begin position="126"/>
        <end position="145"/>
    </location>
</feature>
<dbReference type="InterPro" id="IPR043130">
    <property type="entry name" value="CDP-OH_PTrfase_TM_dom"/>
</dbReference>
<dbReference type="Gene3D" id="1.20.120.1760">
    <property type="match status" value="1"/>
</dbReference>
<gene>
    <name evidence="21" type="primary">pgsA</name>
    <name evidence="21" type="ORF">COY37_06905</name>
</gene>
<comment type="subcellular location">
    <subcellularLocation>
        <location evidence="2">Cell membrane</location>
        <topology evidence="2">Multi-pass membrane protein</topology>
    </subcellularLocation>
</comment>
<comment type="catalytic activity">
    <reaction evidence="17">
        <text>a CDP-1,2-diacyl-sn-glycerol + sn-glycerol 3-phosphate = a 1,2-diacyl-sn-glycero-3-phospho-(1'-sn-glycero-3'-phosphate) + CMP + H(+)</text>
        <dbReference type="Rhea" id="RHEA:12593"/>
        <dbReference type="ChEBI" id="CHEBI:15378"/>
        <dbReference type="ChEBI" id="CHEBI:57597"/>
        <dbReference type="ChEBI" id="CHEBI:58332"/>
        <dbReference type="ChEBI" id="CHEBI:60110"/>
        <dbReference type="ChEBI" id="CHEBI:60377"/>
        <dbReference type="EC" id="2.7.8.5"/>
    </reaction>
</comment>
<keyword evidence="16" id="KW-1208">Phospholipid metabolism</keyword>
<dbReference type="EC" id="2.7.8.5" evidence="6 18"/>
<evidence type="ECO:0000256" key="20">
    <source>
        <dbReference type="SAM" id="Phobius"/>
    </source>
</evidence>
<comment type="caution">
    <text evidence="21">The sequence shown here is derived from an EMBL/GenBank/DDBJ whole genome shotgun (WGS) entry which is preliminary data.</text>
</comment>
<evidence type="ECO:0000256" key="9">
    <source>
        <dbReference type="ARBA" id="ARBA00022516"/>
    </source>
</evidence>
<evidence type="ECO:0000256" key="17">
    <source>
        <dbReference type="ARBA" id="ARBA00048586"/>
    </source>
</evidence>
<keyword evidence="15" id="KW-0594">Phospholipid biosynthesis</keyword>
<dbReference type="PROSITE" id="PS00379">
    <property type="entry name" value="CDP_ALCOHOL_P_TRANSF"/>
    <property type="match status" value="1"/>
</dbReference>
<dbReference type="Proteomes" id="UP000230956">
    <property type="component" value="Unassembled WGS sequence"/>
</dbReference>
<keyword evidence="12 20" id="KW-1133">Transmembrane helix</keyword>
<comment type="pathway">
    <text evidence="4">Lipid metabolism.</text>
</comment>
<keyword evidence="9" id="KW-0444">Lipid biosynthesis</keyword>
<keyword evidence="14 20" id="KW-0472">Membrane</keyword>
<dbReference type="AlphaFoldDB" id="A0A2M7T7C3"/>
<dbReference type="InterPro" id="IPR050324">
    <property type="entry name" value="CDP-alcohol_PTase-I"/>
</dbReference>
<name>A0A2M7T7C3_9ACTN</name>
<dbReference type="GO" id="GO:0005886">
    <property type="term" value="C:plasma membrane"/>
    <property type="evidence" value="ECO:0007669"/>
    <property type="project" value="UniProtKB-SubCell"/>
</dbReference>
<evidence type="ECO:0000256" key="5">
    <source>
        <dbReference type="ARBA" id="ARBA00010441"/>
    </source>
</evidence>
<comment type="function">
    <text evidence="1">This protein catalyzes the committed step to the synthesis of the acidic phospholipids.</text>
</comment>
<evidence type="ECO:0000256" key="6">
    <source>
        <dbReference type="ARBA" id="ARBA00013170"/>
    </source>
</evidence>
<organism evidence="21 22">
    <name type="scientific">Candidatus Aquicultor secundus</name>
    <dbReference type="NCBI Taxonomy" id="1973895"/>
    <lineage>
        <taxon>Bacteria</taxon>
        <taxon>Bacillati</taxon>
        <taxon>Actinomycetota</taxon>
        <taxon>Candidatus Aquicultoria</taxon>
        <taxon>Candidatus Aquicultorales</taxon>
        <taxon>Candidatus Aquicultoraceae</taxon>
        <taxon>Candidatus Aquicultor</taxon>
    </lineage>
</organism>
<dbReference type="InterPro" id="IPR004570">
    <property type="entry name" value="Phosphatidylglycerol_P_synth"/>
</dbReference>
<evidence type="ECO:0000256" key="13">
    <source>
        <dbReference type="ARBA" id="ARBA00023098"/>
    </source>
</evidence>
<keyword evidence="8" id="KW-1003">Cell membrane</keyword>
<dbReference type="GO" id="GO:0008444">
    <property type="term" value="F:CDP-diacylglycerol-glycerol-3-phosphate 3-phosphatidyltransferase activity"/>
    <property type="evidence" value="ECO:0007669"/>
    <property type="project" value="UniProtKB-UniRule"/>
</dbReference>
<dbReference type="PIRSF" id="PIRSF000847">
    <property type="entry name" value="Phos_ph_gly_syn"/>
    <property type="match status" value="1"/>
</dbReference>
<evidence type="ECO:0000256" key="4">
    <source>
        <dbReference type="ARBA" id="ARBA00005189"/>
    </source>
</evidence>
<feature type="transmembrane region" description="Helical" evidence="20">
    <location>
        <begin position="6"/>
        <end position="25"/>
    </location>
</feature>
<sequence length="185" mass="20008">MGLANKITISRILFVPIFMAFLLLAPQPAGSYIAAAIFTFAAITDTIDGYVARMHKQVTVFGQLMDPLADKLLVSAALISLVQLYKLSAWVVVIIIARELAVTGLRLAALAENKVIPASKWGKIKTISQIIAIIVIILNVPIGIFGKSLGWLLMFVAVVLTILSGIDYFIKSRTVLSQPSEARGK</sequence>
<evidence type="ECO:0000256" key="14">
    <source>
        <dbReference type="ARBA" id="ARBA00023136"/>
    </source>
</evidence>
<dbReference type="EMBL" id="PFNG01000164">
    <property type="protein sequence ID" value="PIZ37814.1"/>
    <property type="molecule type" value="Genomic_DNA"/>
</dbReference>
<evidence type="ECO:0000313" key="22">
    <source>
        <dbReference type="Proteomes" id="UP000230956"/>
    </source>
</evidence>
<dbReference type="GO" id="GO:0046474">
    <property type="term" value="P:glycerophospholipid biosynthetic process"/>
    <property type="evidence" value="ECO:0007669"/>
    <property type="project" value="TreeGrafter"/>
</dbReference>
<evidence type="ECO:0000256" key="12">
    <source>
        <dbReference type="ARBA" id="ARBA00022989"/>
    </source>
</evidence>
<keyword evidence="11 20" id="KW-0812">Transmembrane</keyword>
<dbReference type="Pfam" id="PF01066">
    <property type="entry name" value="CDP-OH_P_transf"/>
    <property type="match status" value="1"/>
</dbReference>
<reference evidence="22" key="1">
    <citation type="submission" date="2017-09" db="EMBL/GenBank/DDBJ databases">
        <title>Depth-based differentiation of microbial function through sediment-hosted aquifers and enrichment of novel symbionts in the deep terrestrial subsurface.</title>
        <authorList>
            <person name="Probst A.J."/>
            <person name="Ladd B."/>
            <person name="Jarett J.K."/>
            <person name="Geller-Mcgrath D.E."/>
            <person name="Sieber C.M.K."/>
            <person name="Emerson J.B."/>
            <person name="Anantharaman K."/>
            <person name="Thomas B.C."/>
            <person name="Malmstrom R."/>
            <person name="Stieglmeier M."/>
            <person name="Klingl A."/>
            <person name="Woyke T."/>
            <person name="Ryan C.M."/>
            <person name="Banfield J.F."/>
        </authorList>
    </citation>
    <scope>NUCLEOTIDE SEQUENCE [LARGE SCALE GENOMIC DNA]</scope>
</reference>
<evidence type="ECO:0000256" key="18">
    <source>
        <dbReference type="NCBIfam" id="TIGR00560"/>
    </source>
</evidence>
<keyword evidence="10 19" id="KW-0808">Transferase</keyword>
<evidence type="ECO:0000256" key="3">
    <source>
        <dbReference type="ARBA" id="ARBA00005042"/>
    </source>
</evidence>
<dbReference type="InterPro" id="IPR000462">
    <property type="entry name" value="CDP-OH_P_trans"/>
</dbReference>
<feature type="transmembrane region" description="Helical" evidence="20">
    <location>
        <begin position="32"/>
        <end position="52"/>
    </location>
</feature>
<dbReference type="PANTHER" id="PTHR14269:SF62">
    <property type="entry name" value="CDP-DIACYLGLYCEROL--GLYCEROL-3-PHOSPHATE 3-PHOSPHATIDYLTRANSFERASE 1, CHLOROPLASTIC"/>
    <property type="match status" value="1"/>
</dbReference>
<dbReference type="RefSeq" id="WP_286677402.1">
    <property type="nucleotide sequence ID" value="NZ_MNXI01000004.1"/>
</dbReference>
<comment type="similarity">
    <text evidence="5 19">Belongs to the CDP-alcohol phosphatidyltransferase class-I family.</text>
</comment>
<evidence type="ECO:0000256" key="8">
    <source>
        <dbReference type="ARBA" id="ARBA00022475"/>
    </source>
</evidence>
<dbReference type="InterPro" id="IPR048254">
    <property type="entry name" value="CDP_ALCOHOL_P_TRANSF_CS"/>
</dbReference>
<comment type="pathway">
    <text evidence="3">Phospholipid metabolism; phosphatidylglycerol biosynthesis; phosphatidylglycerol from CDP-diacylglycerol: step 1/2.</text>
</comment>
<keyword evidence="13" id="KW-0443">Lipid metabolism</keyword>